<dbReference type="RefSeq" id="WP_185694784.1">
    <property type="nucleotide sequence ID" value="NZ_JACHVA010000139.1"/>
</dbReference>
<proteinExistence type="predicted"/>
<dbReference type="EMBL" id="JACHVA010000139">
    <property type="protein sequence ID" value="MBC2604172.1"/>
    <property type="molecule type" value="Genomic_DNA"/>
</dbReference>
<organism evidence="1 2">
    <name type="scientific">Puniceicoccus vermicola</name>
    <dbReference type="NCBI Taxonomy" id="388746"/>
    <lineage>
        <taxon>Bacteria</taxon>
        <taxon>Pseudomonadati</taxon>
        <taxon>Verrucomicrobiota</taxon>
        <taxon>Opitutia</taxon>
        <taxon>Puniceicoccales</taxon>
        <taxon>Puniceicoccaceae</taxon>
        <taxon>Puniceicoccus</taxon>
    </lineage>
</organism>
<dbReference type="InterPro" id="IPR011050">
    <property type="entry name" value="Pectin_lyase_fold/virulence"/>
</dbReference>
<evidence type="ECO:0000313" key="2">
    <source>
        <dbReference type="Proteomes" id="UP000525652"/>
    </source>
</evidence>
<reference evidence="1 2" key="1">
    <citation type="submission" date="2020-07" db="EMBL/GenBank/DDBJ databases">
        <authorList>
            <person name="Feng X."/>
        </authorList>
    </citation>
    <scope>NUCLEOTIDE SEQUENCE [LARGE SCALE GENOMIC DNA]</scope>
    <source>
        <strain evidence="1 2">JCM14086</strain>
    </source>
</reference>
<gene>
    <name evidence="1" type="ORF">H5P30_20505</name>
</gene>
<accession>A0A7X1B282</accession>
<dbReference type="Proteomes" id="UP000525652">
    <property type="component" value="Unassembled WGS sequence"/>
</dbReference>
<sequence length="194" mass="20931">MHGVPQSLERKRDSDFDDLRREAFSPVVSVRNGFRHSSPQCTVSGNLWSGSAIAISMIFGGKQALLRTPLEMALAIPLRNARVSGNLWSGSAIAISMIFVRNARVSGNLWSGSAIAISMIFGGKRSPLWFPLEMALAIPLRNARVSGNLWSGSAIAISMIFGGKRSPLWFPLEMAFAIPLHNARGPAISGAEAR</sequence>
<protein>
    <submittedName>
        <fullName evidence="1">Uncharacterized protein</fullName>
    </submittedName>
</protein>
<comment type="caution">
    <text evidence="1">The sequence shown here is derived from an EMBL/GenBank/DDBJ whole genome shotgun (WGS) entry which is preliminary data.</text>
</comment>
<dbReference type="AlphaFoldDB" id="A0A7X1B282"/>
<keyword evidence="2" id="KW-1185">Reference proteome</keyword>
<name>A0A7X1B282_9BACT</name>
<dbReference type="SUPFAM" id="SSF51126">
    <property type="entry name" value="Pectin lyase-like"/>
    <property type="match status" value="1"/>
</dbReference>
<evidence type="ECO:0000313" key="1">
    <source>
        <dbReference type="EMBL" id="MBC2604172.1"/>
    </source>
</evidence>